<dbReference type="RefSeq" id="WP_345101500.1">
    <property type="nucleotide sequence ID" value="NZ_BAABCV010000003.1"/>
</dbReference>
<name>A0ABP7WLF3_9SPHI</name>
<sequence>MENTNPILLFRELSGDESTSNYYSYDISVGMHNSGNDANSANLLFSNTMITKTREAADTVEHSE</sequence>
<dbReference type="Proteomes" id="UP001500841">
    <property type="component" value="Unassembled WGS sequence"/>
</dbReference>
<dbReference type="EMBL" id="BAABCV010000003">
    <property type="protein sequence ID" value="GAA4090731.1"/>
    <property type="molecule type" value="Genomic_DNA"/>
</dbReference>
<evidence type="ECO:0000313" key="2">
    <source>
        <dbReference type="Proteomes" id="UP001500841"/>
    </source>
</evidence>
<reference evidence="2" key="1">
    <citation type="journal article" date="2019" name="Int. J. Syst. Evol. Microbiol.">
        <title>The Global Catalogue of Microorganisms (GCM) 10K type strain sequencing project: providing services to taxonomists for standard genome sequencing and annotation.</title>
        <authorList>
            <consortium name="The Broad Institute Genomics Platform"/>
            <consortium name="The Broad Institute Genome Sequencing Center for Infectious Disease"/>
            <person name="Wu L."/>
            <person name="Ma J."/>
        </authorList>
    </citation>
    <scope>NUCLEOTIDE SEQUENCE [LARGE SCALE GENOMIC DNA]</scope>
    <source>
        <strain evidence="2">JCM 17085</strain>
    </source>
</reference>
<proteinExistence type="predicted"/>
<comment type="caution">
    <text evidence="1">The sequence shown here is derived from an EMBL/GenBank/DDBJ whole genome shotgun (WGS) entry which is preliminary data.</text>
</comment>
<accession>A0ABP7WLF3</accession>
<organism evidence="1 2">
    <name type="scientific">Mucilaginibacter panaciglaebae</name>
    <dbReference type="NCBI Taxonomy" id="502331"/>
    <lineage>
        <taxon>Bacteria</taxon>
        <taxon>Pseudomonadati</taxon>
        <taxon>Bacteroidota</taxon>
        <taxon>Sphingobacteriia</taxon>
        <taxon>Sphingobacteriales</taxon>
        <taxon>Sphingobacteriaceae</taxon>
        <taxon>Mucilaginibacter</taxon>
    </lineage>
</organism>
<evidence type="ECO:0000313" key="1">
    <source>
        <dbReference type="EMBL" id="GAA4090731.1"/>
    </source>
</evidence>
<keyword evidence="2" id="KW-1185">Reference proteome</keyword>
<gene>
    <name evidence="1" type="ORF">GCM10022392_10520</name>
</gene>
<protein>
    <submittedName>
        <fullName evidence="1">Uncharacterized protein</fullName>
    </submittedName>
</protein>